<accession>A0ABT5E1R7</accession>
<evidence type="ECO:0000313" key="1">
    <source>
        <dbReference type="EMBL" id="MDC0718923.1"/>
    </source>
</evidence>
<gene>
    <name evidence="1" type="ORF">POL25_18615</name>
</gene>
<organism evidence="1 2">
    <name type="scientific">Nannocystis bainbridge</name>
    <dbReference type="NCBI Taxonomy" id="2995303"/>
    <lineage>
        <taxon>Bacteria</taxon>
        <taxon>Pseudomonadati</taxon>
        <taxon>Myxococcota</taxon>
        <taxon>Polyangia</taxon>
        <taxon>Nannocystales</taxon>
        <taxon>Nannocystaceae</taxon>
        <taxon>Nannocystis</taxon>
    </lineage>
</organism>
<protein>
    <submittedName>
        <fullName evidence="1">Uncharacterized protein</fullName>
    </submittedName>
</protein>
<dbReference type="EMBL" id="JAQNDL010000002">
    <property type="protein sequence ID" value="MDC0718923.1"/>
    <property type="molecule type" value="Genomic_DNA"/>
</dbReference>
<evidence type="ECO:0000313" key="2">
    <source>
        <dbReference type="Proteomes" id="UP001221686"/>
    </source>
</evidence>
<dbReference type="Proteomes" id="UP001221686">
    <property type="component" value="Unassembled WGS sequence"/>
</dbReference>
<sequence length="291" mass="30927">MDNVALFALVHGNPDGRGVPASWLAGVLSRCCEGHGFIADDGPPVDPALVRAWSVGGVQGSETLVQSRPVVRELRADFIADFLRAPSQTTLAAHAFAASGPGSEDIPVPRLGLARFQRWLGVRAEGALAVADDPGDALRDRLKASLPDFLQRALTHSGDRELVVFGFLAALHATGDLNKPYVAPPQIRRALATLDDMLGRPARLNLFVCDGRTVGVIHRGGRLLVADAPAPAGSRRTLAHGPESRVQASLLIHDDGPADLPPAPEGAELRRLPEGIFTLHARQPGQVERDE</sequence>
<name>A0ABT5E1R7_9BACT</name>
<keyword evidence="2" id="KW-1185">Reference proteome</keyword>
<reference evidence="1 2" key="1">
    <citation type="submission" date="2022-11" db="EMBL/GenBank/DDBJ databases">
        <title>Minimal conservation of predation-associated metabolite biosynthetic gene clusters underscores biosynthetic potential of Myxococcota including descriptions for ten novel species: Archangium lansinium sp. nov., Myxococcus landrumus sp. nov., Nannocystis bai.</title>
        <authorList>
            <person name="Ahearne A."/>
            <person name="Stevens C."/>
            <person name="Dowd S."/>
        </authorList>
    </citation>
    <scope>NUCLEOTIDE SEQUENCE [LARGE SCALE GENOMIC DNA]</scope>
    <source>
        <strain evidence="1 2">BB15-2</strain>
    </source>
</reference>
<dbReference type="RefSeq" id="WP_272087434.1">
    <property type="nucleotide sequence ID" value="NZ_JAQNDL010000002.1"/>
</dbReference>
<proteinExistence type="predicted"/>
<comment type="caution">
    <text evidence="1">The sequence shown here is derived from an EMBL/GenBank/DDBJ whole genome shotgun (WGS) entry which is preliminary data.</text>
</comment>